<evidence type="ECO:0000313" key="1">
    <source>
        <dbReference type="EMBL" id="CAH2328108.1"/>
    </source>
</evidence>
<evidence type="ECO:0000313" key="2">
    <source>
        <dbReference type="Proteomes" id="UP001295444"/>
    </source>
</evidence>
<proteinExistence type="predicted"/>
<accession>A0AAD1TN20</accession>
<gene>
    <name evidence="1" type="ORF">PECUL_23A048003</name>
</gene>
<feature type="non-terminal residue" evidence="1">
    <location>
        <position position="1"/>
    </location>
</feature>
<sequence>VQVASLAGPCPACHTNMRSGHHLKDYRCWPDWRGPKVSSMTGPLEALRGLGPR</sequence>
<dbReference type="EMBL" id="OW240924">
    <property type="protein sequence ID" value="CAH2328108.1"/>
    <property type="molecule type" value="Genomic_DNA"/>
</dbReference>
<keyword evidence="2" id="KW-1185">Reference proteome</keyword>
<feature type="non-terminal residue" evidence="1">
    <location>
        <position position="53"/>
    </location>
</feature>
<dbReference type="AlphaFoldDB" id="A0AAD1TN20"/>
<name>A0AAD1TN20_PELCU</name>
<organism evidence="1 2">
    <name type="scientific">Pelobates cultripes</name>
    <name type="common">Western spadefoot toad</name>
    <dbReference type="NCBI Taxonomy" id="61616"/>
    <lineage>
        <taxon>Eukaryota</taxon>
        <taxon>Metazoa</taxon>
        <taxon>Chordata</taxon>
        <taxon>Craniata</taxon>
        <taxon>Vertebrata</taxon>
        <taxon>Euteleostomi</taxon>
        <taxon>Amphibia</taxon>
        <taxon>Batrachia</taxon>
        <taxon>Anura</taxon>
        <taxon>Pelobatoidea</taxon>
        <taxon>Pelobatidae</taxon>
        <taxon>Pelobates</taxon>
    </lineage>
</organism>
<dbReference type="Proteomes" id="UP001295444">
    <property type="component" value="Chromosome 13"/>
</dbReference>
<reference evidence="1" key="1">
    <citation type="submission" date="2022-03" db="EMBL/GenBank/DDBJ databases">
        <authorList>
            <person name="Alioto T."/>
            <person name="Alioto T."/>
            <person name="Gomez Garrido J."/>
        </authorList>
    </citation>
    <scope>NUCLEOTIDE SEQUENCE</scope>
</reference>
<protein>
    <submittedName>
        <fullName evidence="1">Uncharacterized protein</fullName>
    </submittedName>
</protein>